<dbReference type="AlphaFoldDB" id="A0A562SG34"/>
<organism evidence="4 5">
    <name type="scientific">Lacibacter cauensis</name>
    <dbReference type="NCBI Taxonomy" id="510947"/>
    <lineage>
        <taxon>Bacteria</taxon>
        <taxon>Pseudomonadati</taxon>
        <taxon>Bacteroidota</taxon>
        <taxon>Chitinophagia</taxon>
        <taxon>Chitinophagales</taxon>
        <taxon>Chitinophagaceae</taxon>
        <taxon>Lacibacter</taxon>
    </lineage>
</organism>
<dbReference type="Pfam" id="PF16344">
    <property type="entry name" value="FecR_C"/>
    <property type="match status" value="1"/>
</dbReference>
<keyword evidence="5" id="KW-1185">Reference proteome</keyword>
<feature type="transmembrane region" description="Helical" evidence="1">
    <location>
        <begin position="101"/>
        <end position="119"/>
    </location>
</feature>
<gene>
    <name evidence="4" type="ORF">IQ13_2979</name>
</gene>
<dbReference type="InterPro" id="IPR032508">
    <property type="entry name" value="FecR_C"/>
</dbReference>
<dbReference type="Pfam" id="PF04773">
    <property type="entry name" value="FecR"/>
    <property type="match status" value="1"/>
</dbReference>
<protein>
    <submittedName>
        <fullName evidence="4">FecR family protein</fullName>
    </submittedName>
</protein>
<dbReference type="GO" id="GO:0016989">
    <property type="term" value="F:sigma factor antagonist activity"/>
    <property type="evidence" value="ECO:0007669"/>
    <property type="project" value="TreeGrafter"/>
</dbReference>
<dbReference type="FunFam" id="2.60.120.1440:FF:000001">
    <property type="entry name" value="Putative anti-sigma factor"/>
    <property type="match status" value="1"/>
</dbReference>
<evidence type="ECO:0000313" key="5">
    <source>
        <dbReference type="Proteomes" id="UP000316167"/>
    </source>
</evidence>
<dbReference type="PANTHER" id="PTHR30273">
    <property type="entry name" value="PERIPLASMIC SIGNAL SENSOR AND SIGMA FACTOR ACTIVATOR FECR-RELATED"/>
    <property type="match status" value="1"/>
</dbReference>
<name>A0A562SG34_9BACT</name>
<sequence length="373" mass="42650">MSKEKIWHLFSRKLTGEASQDELMELKLYIEDHPALLHEMDALEQLWMQDNEPDQDYLEATYLLHLEKMKKMGVEPTAPDESYEAEQPFQTSFFNRNRRRLLAGVMFVVIVMAAVIPFLNRKSAAGKLAETTAAIKQKVVVTPNGKNTSFQLPDGSTVWLNAGSKIDYSKINEAGNREVYLTGEAFFDVVKNPARPFIIHTSSIDVKVLGTKFNVKAYPEDKTVETSLVQGSVEVFVKNRPGEKYLLKPNQKLVLLNEEQTVAKTPLATTSKKDFNLPIIAITHLTYPKNDTLATETSWTRNKLSFENESFAEIAKKMERWYDVKIIFKNEELENEELNGDFSKETLQQALDALRFTSNSFRYKIEGKTVIIY</sequence>
<feature type="domain" description="FecR protein" evidence="2">
    <location>
        <begin position="139"/>
        <end position="234"/>
    </location>
</feature>
<evidence type="ECO:0000313" key="4">
    <source>
        <dbReference type="EMBL" id="TWI80305.1"/>
    </source>
</evidence>
<dbReference type="InterPro" id="IPR012373">
    <property type="entry name" value="Ferrdict_sens_TM"/>
</dbReference>
<dbReference type="Gene3D" id="2.60.120.1440">
    <property type="match status" value="1"/>
</dbReference>
<keyword evidence="1" id="KW-0472">Membrane</keyword>
<evidence type="ECO:0000259" key="3">
    <source>
        <dbReference type="Pfam" id="PF16344"/>
    </source>
</evidence>
<dbReference type="EMBL" id="VLLE01000005">
    <property type="protein sequence ID" value="TWI80305.1"/>
    <property type="molecule type" value="Genomic_DNA"/>
</dbReference>
<keyword evidence="1" id="KW-0812">Transmembrane</keyword>
<reference evidence="4 5" key="1">
    <citation type="journal article" date="2015" name="Stand. Genomic Sci.">
        <title>Genomic Encyclopedia of Bacterial and Archaeal Type Strains, Phase III: the genomes of soil and plant-associated and newly described type strains.</title>
        <authorList>
            <person name="Whitman W.B."/>
            <person name="Woyke T."/>
            <person name="Klenk H.P."/>
            <person name="Zhou Y."/>
            <person name="Lilburn T.G."/>
            <person name="Beck B.J."/>
            <person name="De Vos P."/>
            <person name="Vandamme P."/>
            <person name="Eisen J.A."/>
            <person name="Garrity G."/>
            <person name="Hugenholtz P."/>
            <person name="Kyrpides N.C."/>
        </authorList>
    </citation>
    <scope>NUCLEOTIDE SEQUENCE [LARGE SCALE GENOMIC DNA]</scope>
    <source>
        <strain evidence="4 5">CGMCC 1.7271</strain>
    </source>
</reference>
<feature type="domain" description="Protein FecR C-terminal" evidence="3">
    <location>
        <begin position="303"/>
        <end position="372"/>
    </location>
</feature>
<dbReference type="Proteomes" id="UP000316167">
    <property type="component" value="Unassembled WGS sequence"/>
</dbReference>
<comment type="caution">
    <text evidence="4">The sequence shown here is derived from an EMBL/GenBank/DDBJ whole genome shotgun (WGS) entry which is preliminary data.</text>
</comment>
<dbReference type="PANTHER" id="PTHR30273:SF2">
    <property type="entry name" value="PROTEIN FECR"/>
    <property type="match status" value="1"/>
</dbReference>
<dbReference type="InterPro" id="IPR006860">
    <property type="entry name" value="FecR"/>
</dbReference>
<dbReference type="OrthoDB" id="1523735at2"/>
<proteinExistence type="predicted"/>
<dbReference type="Gene3D" id="3.55.50.30">
    <property type="match status" value="1"/>
</dbReference>
<dbReference type="PIRSF" id="PIRSF018266">
    <property type="entry name" value="FecR"/>
    <property type="match status" value="1"/>
</dbReference>
<evidence type="ECO:0000256" key="1">
    <source>
        <dbReference type="SAM" id="Phobius"/>
    </source>
</evidence>
<evidence type="ECO:0000259" key="2">
    <source>
        <dbReference type="Pfam" id="PF04773"/>
    </source>
</evidence>
<accession>A0A562SG34</accession>
<keyword evidence="1" id="KW-1133">Transmembrane helix</keyword>
<dbReference type="RefSeq" id="WP_144887144.1">
    <property type="nucleotide sequence ID" value="NZ_VLLE01000005.1"/>
</dbReference>